<keyword evidence="3" id="KW-1185">Reference proteome</keyword>
<feature type="domain" description="PPM-type phosphatase" evidence="1">
    <location>
        <begin position="22"/>
        <end position="252"/>
    </location>
</feature>
<dbReference type="Pfam" id="PF13672">
    <property type="entry name" value="PP2C_2"/>
    <property type="match status" value="1"/>
</dbReference>
<dbReference type="GO" id="GO:0004722">
    <property type="term" value="F:protein serine/threonine phosphatase activity"/>
    <property type="evidence" value="ECO:0007669"/>
    <property type="project" value="InterPro"/>
</dbReference>
<dbReference type="EMBL" id="BMPI01000051">
    <property type="protein sequence ID" value="GGM65161.1"/>
    <property type="molecule type" value="Genomic_DNA"/>
</dbReference>
<dbReference type="PANTHER" id="PTHR47992">
    <property type="entry name" value="PROTEIN PHOSPHATASE"/>
    <property type="match status" value="1"/>
</dbReference>
<dbReference type="AlphaFoldDB" id="A0A917U857"/>
<comment type="caution">
    <text evidence="2">The sequence shown here is derived from an EMBL/GenBank/DDBJ whole genome shotgun (WGS) entry which is preliminary data.</text>
</comment>
<evidence type="ECO:0000259" key="1">
    <source>
        <dbReference type="PROSITE" id="PS51746"/>
    </source>
</evidence>
<dbReference type="SMART" id="SM00331">
    <property type="entry name" value="PP2C_SIG"/>
    <property type="match status" value="1"/>
</dbReference>
<dbReference type="Gene3D" id="3.60.40.10">
    <property type="entry name" value="PPM-type phosphatase domain"/>
    <property type="match status" value="1"/>
</dbReference>
<dbReference type="InterPro" id="IPR015655">
    <property type="entry name" value="PP2C"/>
</dbReference>
<protein>
    <recommendedName>
        <fullName evidence="1">PPM-type phosphatase domain-containing protein</fullName>
    </recommendedName>
</protein>
<dbReference type="InterPro" id="IPR001932">
    <property type="entry name" value="PPM-type_phosphatase-like_dom"/>
</dbReference>
<dbReference type="PROSITE" id="PS51746">
    <property type="entry name" value="PPM_2"/>
    <property type="match status" value="1"/>
</dbReference>
<reference evidence="2" key="1">
    <citation type="journal article" date="2014" name="Int. J. Syst. Evol. Microbiol.">
        <title>Complete genome sequence of Corynebacterium casei LMG S-19264T (=DSM 44701T), isolated from a smear-ripened cheese.</title>
        <authorList>
            <consortium name="US DOE Joint Genome Institute (JGI-PGF)"/>
            <person name="Walter F."/>
            <person name="Albersmeier A."/>
            <person name="Kalinowski J."/>
            <person name="Ruckert C."/>
        </authorList>
    </citation>
    <scope>NUCLEOTIDE SEQUENCE</scope>
    <source>
        <strain evidence="2">JCM 19831</strain>
    </source>
</reference>
<sequence length="283" mass="30566">MVRYGKVSSMAEEEGRRPLALEWAARTEIGLVRGSNQDSMFAGDRLLAVADGMGGMAAGDVASRLAIEAMTPLDEEFAGNDILTALRTAVSDANRRIRDEVETDPDKQGMGTTLTAMLFGGERIGLVHIGDSRAYLLRGEEFNQITRDDTYVQLLVDEGQITLDEAAMHPQRSLVSRVLQGLPTDPVYSVTPARAGDRYLLCSDGLSSVLRAETIEEAMREQPGAQECVDRLVDLALRAGGPDNITAVVADVVGDDVPEPGGLRRRLRSWLGRSEVTGARLPA</sequence>
<evidence type="ECO:0000313" key="2">
    <source>
        <dbReference type="EMBL" id="GGM65161.1"/>
    </source>
</evidence>
<dbReference type="Proteomes" id="UP000642070">
    <property type="component" value="Unassembled WGS sequence"/>
</dbReference>
<dbReference type="CDD" id="cd00143">
    <property type="entry name" value="PP2Cc"/>
    <property type="match status" value="1"/>
</dbReference>
<gene>
    <name evidence="2" type="ORF">GCM10007977_078300</name>
</gene>
<accession>A0A917U857</accession>
<dbReference type="SUPFAM" id="SSF81606">
    <property type="entry name" value="PP2C-like"/>
    <property type="match status" value="1"/>
</dbReference>
<evidence type="ECO:0000313" key="3">
    <source>
        <dbReference type="Proteomes" id="UP000642070"/>
    </source>
</evidence>
<name>A0A917U857_9ACTN</name>
<proteinExistence type="predicted"/>
<dbReference type="SMART" id="SM00332">
    <property type="entry name" value="PP2Cc"/>
    <property type="match status" value="1"/>
</dbReference>
<dbReference type="InterPro" id="IPR036457">
    <property type="entry name" value="PPM-type-like_dom_sf"/>
</dbReference>
<reference evidence="2" key="2">
    <citation type="submission" date="2020-09" db="EMBL/GenBank/DDBJ databases">
        <authorList>
            <person name="Sun Q."/>
            <person name="Ohkuma M."/>
        </authorList>
    </citation>
    <scope>NUCLEOTIDE SEQUENCE</scope>
    <source>
        <strain evidence="2">JCM 19831</strain>
    </source>
</reference>
<organism evidence="2 3">
    <name type="scientific">Dactylosporangium sucinum</name>
    <dbReference type="NCBI Taxonomy" id="1424081"/>
    <lineage>
        <taxon>Bacteria</taxon>
        <taxon>Bacillati</taxon>
        <taxon>Actinomycetota</taxon>
        <taxon>Actinomycetes</taxon>
        <taxon>Micromonosporales</taxon>
        <taxon>Micromonosporaceae</taxon>
        <taxon>Dactylosporangium</taxon>
    </lineage>
</organism>